<dbReference type="GO" id="GO:0008234">
    <property type="term" value="F:cysteine-type peptidase activity"/>
    <property type="evidence" value="ECO:0007669"/>
    <property type="project" value="UniProtKB-KW"/>
</dbReference>
<evidence type="ECO:0000259" key="5">
    <source>
        <dbReference type="PROSITE" id="PS51935"/>
    </source>
</evidence>
<dbReference type="EMBL" id="FQUU01000009">
    <property type="protein sequence ID" value="SHF35491.1"/>
    <property type="molecule type" value="Genomic_DNA"/>
</dbReference>
<dbReference type="Proteomes" id="UP000184048">
    <property type="component" value="Unassembled WGS sequence"/>
</dbReference>
<organism evidence="6 7">
    <name type="scientific">Flavisolibacter ginsengisoli DSM 18119</name>
    <dbReference type="NCBI Taxonomy" id="1121884"/>
    <lineage>
        <taxon>Bacteria</taxon>
        <taxon>Pseudomonadati</taxon>
        <taxon>Bacteroidota</taxon>
        <taxon>Chitinophagia</taxon>
        <taxon>Chitinophagales</taxon>
        <taxon>Chitinophagaceae</taxon>
        <taxon>Flavisolibacter</taxon>
    </lineage>
</organism>
<reference evidence="6 7" key="1">
    <citation type="submission" date="2016-11" db="EMBL/GenBank/DDBJ databases">
        <authorList>
            <person name="Jaros S."/>
            <person name="Januszkiewicz K."/>
            <person name="Wedrychowicz H."/>
        </authorList>
    </citation>
    <scope>NUCLEOTIDE SEQUENCE [LARGE SCALE GENOMIC DNA]</scope>
    <source>
        <strain evidence="6 7">DSM 18119</strain>
    </source>
</reference>
<proteinExistence type="inferred from homology"/>
<feature type="domain" description="NlpC/P60" evidence="5">
    <location>
        <begin position="80"/>
        <end position="209"/>
    </location>
</feature>
<name>A0A1M5AYX7_9BACT</name>
<keyword evidence="4" id="KW-0788">Thiol protease</keyword>
<sequence length="214" mass="23574">MILIAIAGGLYACNWEPKTSNEGLVETISSDSLQAKRDNAQRLPDSLLKDNLTVDSFRKDQTKNNDTLALIPSRNINTKNVDPNKLVNFAQSLVGTPYLYGSTNPNKGFDCSGFITYVFNHFGIPVPRSSIDFTGVGKEILVANARRGDIILFTGTNPKERFVGHMGIVVSNSDSLRFIHSSSGKANGVTITPLNKYYLGRFVKTIRVFPQNDK</sequence>
<dbReference type="InterPro" id="IPR000064">
    <property type="entry name" value="NLP_P60_dom"/>
</dbReference>
<dbReference type="InterPro" id="IPR038765">
    <property type="entry name" value="Papain-like_cys_pep_sf"/>
</dbReference>
<keyword evidence="3 6" id="KW-0378">Hydrolase</keyword>
<dbReference type="Pfam" id="PF00877">
    <property type="entry name" value="NLPC_P60"/>
    <property type="match status" value="1"/>
</dbReference>
<protein>
    <submittedName>
        <fullName evidence="6">Cell wall-associated hydrolase, NlpC family</fullName>
    </submittedName>
</protein>
<dbReference type="PROSITE" id="PS51935">
    <property type="entry name" value="NLPC_P60"/>
    <property type="match status" value="1"/>
</dbReference>
<evidence type="ECO:0000313" key="6">
    <source>
        <dbReference type="EMBL" id="SHF35491.1"/>
    </source>
</evidence>
<dbReference type="GO" id="GO:0006508">
    <property type="term" value="P:proteolysis"/>
    <property type="evidence" value="ECO:0007669"/>
    <property type="project" value="UniProtKB-KW"/>
</dbReference>
<dbReference type="PANTHER" id="PTHR47053:SF1">
    <property type="entry name" value="MUREIN DD-ENDOPEPTIDASE MEPH-RELATED"/>
    <property type="match status" value="1"/>
</dbReference>
<keyword evidence="2" id="KW-0645">Protease</keyword>
<accession>A0A1M5AYX7</accession>
<dbReference type="InterPro" id="IPR051202">
    <property type="entry name" value="Peptidase_C40"/>
</dbReference>
<comment type="similarity">
    <text evidence="1">Belongs to the peptidase C40 family.</text>
</comment>
<evidence type="ECO:0000313" key="7">
    <source>
        <dbReference type="Proteomes" id="UP000184048"/>
    </source>
</evidence>
<gene>
    <name evidence="6" type="ORF">SAMN02745131_02416</name>
</gene>
<evidence type="ECO:0000256" key="2">
    <source>
        <dbReference type="ARBA" id="ARBA00022670"/>
    </source>
</evidence>
<dbReference type="AlphaFoldDB" id="A0A1M5AYX7"/>
<dbReference type="Gene3D" id="3.90.1720.10">
    <property type="entry name" value="endopeptidase domain like (from Nostoc punctiforme)"/>
    <property type="match status" value="1"/>
</dbReference>
<dbReference type="PANTHER" id="PTHR47053">
    <property type="entry name" value="MUREIN DD-ENDOPEPTIDASE MEPH-RELATED"/>
    <property type="match status" value="1"/>
</dbReference>
<evidence type="ECO:0000256" key="4">
    <source>
        <dbReference type="ARBA" id="ARBA00022807"/>
    </source>
</evidence>
<dbReference type="STRING" id="1121884.SAMN02745131_02416"/>
<evidence type="ECO:0000256" key="3">
    <source>
        <dbReference type="ARBA" id="ARBA00022801"/>
    </source>
</evidence>
<keyword evidence="7" id="KW-1185">Reference proteome</keyword>
<dbReference type="SUPFAM" id="SSF54001">
    <property type="entry name" value="Cysteine proteinases"/>
    <property type="match status" value="1"/>
</dbReference>
<evidence type="ECO:0000256" key="1">
    <source>
        <dbReference type="ARBA" id="ARBA00007074"/>
    </source>
</evidence>